<dbReference type="PRINTS" id="PR00162">
    <property type="entry name" value="RIESKE"/>
</dbReference>
<dbReference type="Pfam" id="PF01266">
    <property type="entry name" value="DAO"/>
    <property type="match status" value="1"/>
</dbReference>
<dbReference type="InterPro" id="IPR038010">
    <property type="entry name" value="YhfW_C"/>
</dbReference>
<dbReference type="InterPro" id="IPR017941">
    <property type="entry name" value="Rieske_2Fe-2S"/>
</dbReference>
<comment type="caution">
    <text evidence="7">The sequence shown here is derived from an EMBL/GenBank/DDBJ whole genome shotgun (WGS) entry which is preliminary data.</text>
</comment>
<keyword evidence="8" id="KW-1185">Reference proteome</keyword>
<protein>
    <submittedName>
        <fullName evidence="7">FAD-dependent oxidoreductase</fullName>
        <ecNumber evidence="7">1.-.-.-</ecNumber>
    </submittedName>
</protein>
<dbReference type="EMBL" id="JBEYBF010000004">
    <property type="protein sequence ID" value="MEU1951765.1"/>
    <property type="molecule type" value="Genomic_DNA"/>
</dbReference>
<keyword evidence="3" id="KW-0408">Iron</keyword>
<dbReference type="PROSITE" id="PS51296">
    <property type="entry name" value="RIESKE"/>
    <property type="match status" value="1"/>
</dbReference>
<evidence type="ECO:0000256" key="1">
    <source>
        <dbReference type="ARBA" id="ARBA00022714"/>
    </source>
</evidence>
<keyword evidence="2" id="KW-0479">Metal-binding</keyword>
<reference evidence="7 8" key="1">
    <citation type="submission" date="2024-06" db="EMBL/GenBank/DDBJ databases">
        <title>The Natural Products Discovery Center: Release of the First 8490 Sequenced Strains for Exploring Actinobacteria Biosynthetic Diversity.</title>
        <authorList>
            <person name="Kalkreuter E."/>
            <person name="Kautsar S.A."/>
            <person name="Yang D."/>
            <person name="Bader C.D."/>
            <person name="Teijaro C.N."/>
            <person name="Fluegel L."/>
            <person name="Davis C.M."/>
            <person name="Simpson J.R."/>
            <person name="Lauterbach L."/>
            <person name="Steele A.D."/>
            <person name="Gui C."/>
            <person name="Meng S."/>
            <person name="Li G."/>
            <person name="Viehrig K."/>
            <person name="Ye F."/>
            <person name="Su P."/>
            <person name="Kiefer A.F."/>
            <person name="Nichols A."/>
            <person name="Cepeda A.J."/>
            <person name="Yan W."/>
            <person name="Fan B."/>
            <person name="Jiang Y."/>
            <person name="Adhikari A."/>
            <person name="Zheng C.-J."/>
            <person name="Schuster L."/>
            <person name="Cowan T.M."/>
            <person name="Smanski M.J."/>
            <person name="Chevrette M.G."/>
            <person name="De Carvalho L.P.S."/>
            <person name="Shen B."/>
        </authorList>
    </citation>
    <scope>NUCLEOTIDE SEQUENCE [LARGE SCALE GENOMIC DNA]</scope>
    <source>
        <strain evidence="7 8">NPDC019708</strain>
    </source>
</reference>
<keyword evidence="1" id="KW-0001">2Fe-2S</keyword>
<dbReference type="InterPro" id="IPR036922">
    <property type="entry name" value="Rieske_2Fe-2S_sf"/>
</dbReference>
<dbReference type="EC" id="1.-.-.-" evidence="7"/>
<gene>
    <name evidence="7" type="ORF">ABZ510_07865</name>
</gene>
<dbReference type="SUPFAM" id="SSF51971">
    <property type="entry name" value="Nucleotide-binding domain"/>
    <property type="match status" value="1"/>
</dbReference>
<name>A0ABV2WLK4_9NOCA</name>
<dbReference type="InterPro" id="IPR006076">
    <property type="entry name" value="FAD-dep_OxRdtase"/>
</dbReference>
<proteinExistence type="predicted"/>
<dbReference type="SUPFAM" id="SSF50022">
    <property type="entry name" value="ISP domain"/>
    <property type="match status" value="1"/>
</dbReference>
<dbReference type="Pfam" id="PF00355">
    <property type="entry name" value="Rieske"/>
    <property type="match status" value="1"/>
</dbReference>
<evidence type="ECO:0000256" key="2">
    <source>
        <dbReference type="ARBA" id="ARBA00022723"/>
    </source>
</evidence>
<dbReference type="Proteomes" id="UP001550628">
    <property type="component" value="Unassembled WGS sequence"/>
</dbReference>
<feature type="domain" description="Rieske" evidence="6">
    <location>
        <begin position="422"/>
        <end position="510"/>
    </location>
</feature>
<evidence type="ECO:0000259" key="6">
    <source>
        <dbReference type="PROSITE" id="PS51296"/>
    </source>
</evidence>
<dbReference type="Gene3D" id="3.30.9.10">
    <property type="entry name" value="D-Amino Acid Oxidase, subunit A, domain 2"/>
    <property type="match status" value="1"/>
</dbReference>
<evidence type="ECO:0000313" key="8">
    <source>
        <dbReference type="Proteomes" id="UP001550628"/>
    </source>
</evidence>
<evidence type="ECO:0000256" key="5">
    <source>
        <dbReference type="ARBA" id="ARBA00023157"/>
    </source>
</evidence>
<dbReference type="Gene3D" id="2.102.10.10">
    <property type="entry name" value="Rieske [2Fe-2S] iron-sulphur domain"/>
    <property type="match status" value="1"/>
</dbReference>
<dbReference type="CDD" id="cd03477">
    <property type="entry name" value="Rieske_YhfW_C"/>
    <property type="match status" value="1"/>
</dbReference>
<dbReference type="RefSeq" id="WP_356953732.1">
    <property type="nucleotide sequence ID" value="NZ_JBEYBD010000001.1"/>
</dbReference>
<keyword evidence="5" id="KW-1015">Disulfide bond</keyword>
<keyword evidence="7" id="KW-0560">Oxidoreductase</keyword>
<keyword evidence="4" id="KW-0411">Iron-sulfur</keyword>
<dbReference type="Gene3D" id="3.50.50.60">
    <property type="entry name" value="FAD/NAD(P)-binding domain"/>
    <property type="match status" value="1"/>
</dbReference>
<dbReference type="PANTHER" id="PTHR13847:SF274">
    <property type="entry name" value="RIESKE 2FE-2S IRON-SULFUR PROTEIN YHFW-RELATED"/>
    <property type="match status" value="1"/>
</dbReference>
<dbReference type="InterPro" id="IPR005805">
    <property type="entry name" value="Rieske_Fe-S_prot_C"/>
</dbReference>
<evidence type="ECO:0000313" key="7">
    <source>
        <dbReference type="EMBL" id="MEU1951765.1"/>
    </source>
</evidence>
<dbReference type="PANTHER" id="PTHR13847">
    <property type="entry name" value="SARCOSINE DEHYDROGENASE-RELATED"/>
    <property type="match status" value="1"/>
</dbReference>
<evidence type="ECO:0000256" key="4">
    <source>
        <dbReference type="ARBA" id="ARBA00023014"/>
    </source>
</evidence>
<evidence type="ECO:0000256" key="3">
    <source>
        <dbReference type="ARBA" id="ARBA00023004"/>
    </source>
</evidence>
<sequence length="510" mass="55376">MNSPIGTAESYWIDSTGPTSYPPLTGDVEADVAVVGAGIAGICSAWEIAATGRSVVILEADRIVGGTTGYTTAKVSAQHTLVYDMLRSSFDEETARLYARSQQDAVEHLDRTAAELGIDCELERAPAYTYVTEEKRIDQIRAEVDAARHAGLPATLVTETGLPFPVAAAVRVADQIQFHPRRYLLGLAEALIARGGRIFERTRVVALDEGNPCRLTTESGAVVRARDVVVATHYPVFDRALLFARLQPRRELAVAGVFAAEHDPRGMYITPENNTRSVRTAPYGADRRLLIITGEHLRPGTASTTDRFDLLAQWARDHFPVDSLAYHWGAQDNTTSDGMPYIGRFHPGARHVYVSTGFGGWGMTHGIMGGRLLAAELAGEPTPWAKIYDPRRLHPKVEAGSLLTSGVEVGRHLVGDRLRPHTFVDSAADLAPGNGAVMRRSGRRSAVYRDHDGRLHSVSAVCTHLGCLVAFNDAETSWDCPCHGSRFDIDGKVLEGPATRPLESHDAGED</sequence>
<dbReference type="InterPro" id="IPR036188">
    <property type="entry name" value="FAD/NAD-bd_sf"/>
</dbReference>
<organism evidence="7 8">
    <name type="scientific">Nocardia rhamnosiphila</name>
    <dbReference type="NCBI Taxonomy" id="426716"/>
    <lineage>
        <taxon>Bacteria</taxon>
        <taxon>Bacillati</taxon>
        <taxon>Actinomycetota</taxon>
        <taxon>Actinomycetes</taxon>
        <taxon>Mycobacteriales</taxon>
        <taxon>Nocardiaceae</taxon>
        <taxon>Nocardia</taxon>
    </lineage>
</organism>
<accession>A0ABV2WLK4</accession>
<dbReference type="GO" id="GO:0016491">
    <property type="term" value="F:oxidoreductase activity"/>
    <property type="evidence" value="ECO:0007669"/>
    <property type="project" value="UniProtKB-KW"/>
</dbReference>